<evidence type="ECO:0000313" key="7">
    <source>
        <dbReference type="EMBL" id="HIY25583.1"/>
    </source>
</evidence>
<feature type="binding site" evidence="4">
    <location>
        <position position="383"/>
    </location>
    <ligand>
        <name>S-adenosyl-L-methionine</name>
        <dbReference type="ChEBI" id="CHEBI:59789"/>
    </ligand>
</feature>
<keyword evidence="2 4" id="KW-0808">Transferase</keyword>
<accession>A0A9D2BYZ6</accession>
<dbReference type="NCBIfam" id="TIGR00479">
    <property type="entry name" value="rumA"/>
    <property type="match status" value="1"/>
</dbReference>
<dbReference type="InterPro" id="IPR012340">
    <property type="entry name" value="NA-bd_OB-fold"/>
</dbReference>
<dbReference type="GO" id="GO:0070041">
    <property type="term" value="F:rRNA (uridine-C5-)-methyltransferase activity"/>
    <property type="evidence" value="ECO:0007669"/>
    <property type="project" value="UniProtKB-ARBA"/>
</dbReference>
<dbReference type="EMBL" id="DXDU01000006">
    <property type="protein sequence ID" value="HIY25583.1"/>
    <property type="molecule type" value="Genomic_DNA"/>
</dbReference>
<dbReference type="AlphaFoldDB" id="A0A9D2BYZ6"/>
<feature type="active site" description="Nucleophile" evidence="4">
    <location>
        <position position="410"/>
    </location>
</feature>
<evidence type="ECO:0000313" key="8">
    <source>
        <dbReference type="Proteomes" id="UP000823915"/>
    </source>
</evidence>
<dbReference type="Pfam" id="PF05958">
    <property type="entry name" value="tRNA_U5-meth_tr"/>
    <property type="match status" value="1"/>
</dbReference>
<dbReference type="InterPro" id="IPR010280">
    <property type="entry name" value="U5_MeTrfase_fam"/>
</dbReference>
<dbReference type="InterPro" id="IPR029063">
    <property type="entry name" value="SAM-dependent_MTases_sf"/>
</dbReference>
<dbReference type="CDD" id="cd02440">
    <property type="entry name" value="AdoMet_MTases"/>
    <property type="match status" value="1"/>
</dbReference>
<dbReference type="FunFam" id="2.40.50.140:FF:000097">
    <property type="entry name" value="23S rRNA (uracil(1939)-C(5))-methyltransferase RlmD"/>
    <property type="match status" value="1"/>
</dbReference>
<comment type="similarity">
    <text evidence="4">Belongs to the class I-like SAM-binding methyltransferase superfamily. RNA M5U methyltransferase family.</text>
</comment>
<evidence type="ECO:0000256" key="1">
    <source>
        <dbReference type="ARBA" id="ARBA00022603"/>
    </source>
</evidence>
<keyword evidence="3 4" id="KW-0949">S-adenosyl-L-methionine</keyword>
<sequence>MEWKKNQEAQVEITGVTAQGAGVGRLEGLAVFVPLTAPGDVVRIKLLKVAKNYAWAKVTELLAPSPLRQEPDCPQFAQCGGCCYRHITYQGELELKAQRVRDALVRIGGFPQLPLAPILGAESRSGYRNKALLPLGRGKDGQLTLGFYAVNSHRVVDCPRCLLQPKEFDLAMEAFRRWAAQYGDPIYDETSHTGVLRRLYLRKGFRTGEVLACVVANAPRLRHEKELVEAFREQVPGLASVVLNVHRDKTNVALGKECRTLWGKDAIEDQLCGLTFRLSPLSFYQVNRDQAERLYEKAAEYAALTGAEFLLDLYCGTGTIGLSMANRAKKLLGVEVIPQAVENARENARANGISNASFLCGDAAQAAAELEARGERPQVVILDPPRKGCSPELVRTVAAMAPQRVVYVSCDPATLARDLKLFAQLGYPPVEATPVDMFPGTAHVETVCLLKRGEHHG</sequence>
<dbReference type="GO" id="GO:0070475">
    <property type="term" value="P:rRNA base methylation"/>
    <property type="evidence" value="ECO:0007669"/>
    <property type="project" value="TreeGrafter"/>
</dbReference>
<evidence type="ECO:0000256" key="5">
    <source>
        <dbReference type="PROSITE-ProRule" id="PRU10015"/>
    </source>
</evidence>
<dbReference type="PANTHER" id="PTHR11061">
    <property type="entry name" value="RNA M5U METHYLTRANSFERASE"/>
    <property type="match status" value="1"/>
</dbReference>
<evidence type="ECO:0000256" key="4">
    <source>
        <dbReference type="PROSITE-ProRule" id="PRU01024"/>
    </source>
</evidence>
<organism evidence="7 8">
    <name type="scientific">Candidatus Acutalibacter pullistercoris</name>
    <dbReference type="NCBI Taxonomy" id="2838418"/>
    <lineage>
        <taxon>Bacteria</taxon>
        <taxon>Bacillati</taxon>
        <taxon>Bacillota</taxon>
        <taxon>Clostridia</taxon>
        <taxon>Eubacteriales</taxon>
        <taxon>Acutalibacteraceae</taxon>
        <taxon>Acutalibacter</taxon>
    </lineage>
</organism>
<comment type="caution">
    <text evidence="7">The sequence shown here is derived from an EMBL/GenBank/DDBJ whole genome shotgun (WGS) entry which is preliminary data.</text>
</comment>
<dbReference type="EC" id="2.1.1.190" evidence="7"/>
<dbReference type="Gene3D" id="2.40.50.140">
    <property type="entry name" value="Nucleic acid-binding proteins"/>
    <property type="match status" value="1"/>
</dbReference>
<dbReference type="FunFam" id="2.40.50.1070:FF:000003">
    <property type="entry name" value="23S rRNA (Uracil-5-)-methyltransferase RumA"/>
    <property type="match status" value="1"/>
</dbReference>
<dbReference type="Pfam" id="PF01938">
    <property type="entry name" value="TRAM"/>
    <property type="match status" value="1"/>
</dbReference>
<evidence type="ECO:0000256" key="3">
    <source>
        <dbReference type="ARBA" id="ARBA00022691"/>
    </source>
</evidence>
<keyword evidence="1 4" id="KW-0489">Methyltransferase</keyword>
<feature type="binding site" evidence="4">
    <location>
        <position position="335"/>
    </location>
    <ligand>
        <name>S-adenosyl-L-methionine</name>
        <dbReference type="ChEBI" id="CHEBI:59789"/>
    </ligand>
</feature>
<dbReference type="Gene3D" id="2.40.50.1070">
    <property type="match status" value="1"/>
</dbReference>
<dbReference type="Gene3D" id="3.40.50.150">
    <property type="entry name" value="Vaccinia Virus protein VP39"/>
    <property type="match status" value="1"/>
</dbReference>
<evidence type="ECO:0000259" key="6">
    <source>
        <dbReference type="PROSITE" id="PS50926"/>
    </source>
</evidence>
<dbReference type="PROSITE" id="PS50926">
    <property type="entry name" value="TRAM"/>
    <property type="match status" value="1"/>
</dbReference>
<proteinExistence type="inferred from homology"/>
<dbReference type="PROSITE" id="PS01230">
    <property type="entry name" value="TRMA_1"/>
    <property type="match status" value="1"/>
</dbReference>
<feature type="active site" evidence="5">
    <location>
        <position position="410"/>
    </location>
</feature>
<protein>
    <submittedName>
        <fullName evidence="7">23S rRNA (Uracil(1939)-C(5))-methyltransferase RlmD</fullName>
        <ecNumber evidence="7">2.1.1.190</ecNumber>
    </submittedName>
</protein>
<dbReference type="InterPro" id="IPR030390">
    <property type="entry name" value="MeTrfase_TrmA_AS"/>
</dbReference>
<dbReference type="PROSITE" id="PS51687">
    <property type="entry name" value="SAM_MT_RNA_M5U"/>
    <property type="match status" value="1"/>
</dbReference>
<feature type="domain" description="TRAM" evidence="6">
    <location>
        <begin position="2"/>
        <end position="60"/>
    </location>
</feature>
<dbReference type="FunFam" id="3.40.50.150:FF:000009">
    <property type="entry name" value="23S rRNA (Uracil(1939)-C(5))-methyltransferase RlmD"/>
    <property type="match status" value="1"/>
</dbReference>
<dbReference type="SUPFAM" id="SSF53335">
    <property type="entry name" value="S-adenosyl-L-methionine-dependent methyltransferases"/>
    <property type="match status" value="1"/>
</dbReference>
<feature type="binding site" evidence="4">
    <location>
        <position position="285"/>
    </location>
    <ligand>
        <name>S-adenosyl-L-methionine</name>
        <dbReference type="ChEBI" id="CHEBI:59789"/>
    </ligand>
</feature>
<dbReference type="SUPFAM" id="SSF50249">
    <property type="entry name" value="Nucleic acid-binding proteins"/>
    <property type="match status" value="1"/>
</dbReference>
<name>A0A9D2BYZ6_9FIRM</name>
<dbReference type="InterPro" id="IPR002792">
    <property type="entry name" value="TRAM_dom"/>
</dbReference>
<reference evidence="7" key="1">
    <citation type="journal article" date="2021" name="PeerJ">
        <title>Extensive microbial diversity within the chicken gut microbiome revealed by metagenomics and culture.</title>
        <authorList>
            <person name="Gilroy R."/>
            <person name="Ravi A."/>
            <person name="Getino M."/>
            <person name="Pursley I."/>
            <person name="Horton D.L."/>
            <person name="Alikhan N.F."/>
            <person name="Baker D."/>
            <person name="Gharbi K."/>
            <person name="Hall N."/>
            <person name="Watson M."/>
            <person name="Adriaenssens E.M."/>
            <person name="Foster-Nyarko E."/>
            <person name="Jarju S."/>
            <person name="Secka A."/>
            <person name="Antonio M."/>
            <person name="Oren A."/>
            <person name="Chaudhuri R.R."/>
            <person name="La Ragione R."/>
            <person name="Hildebrand F."/>
            <person name="Pallen M.J."/>
        </authorList>
    </citation>
    <scope>NUCLEOTIDE SEQUENCE</scope>
    <source>
        <strain evidence="7">1282</strain>
    </source>
</reference>
<feature type="binding site" evidence="4">
    <location>
        <position position="314"/>
    </location>
    <ligand>
        <name>S-adenosyl-L-methionine</name>
        <dbReference type="ChEBI" id="CHEBI:59789"/>
    </ligand>
</feature>
<evidence type="ECO:0000256" key="2">
    <source>
        <dbReference type="ARBA" id="ARBA00022679"/>
    </source>
</evidence>
<gene>
    <name evidence="7" type="primary">rlmD</name>
    <name evidence="7" type="ORF">H9838_00225</name>
</gene>
<reference evidence="7" key="2">
    <citation type="submission" date="2021-04" db="EMBL/GenBank/DDBJ databases">
        <authorList>
            <person name="Gilroy R."/>
        </authorList>
    </citation>
    <scope>NUCLEOTIDE SEQUENCE</scope>
    <source>
        <strain evidence="7">1282</strain>
    </source>
</reference>
<dbReference type="PANTHER" id="PTHR11061:SF30">
    <property type="entry name" value="TRNA (URACIL(54)-C(5))-METHYLTRANSFERASE"/>
    <property type="match status" value="1"/>
</dbReference>
<dbReference type="Proteomes" id="UP000823915">
    <property type="component" value="Unassembled WGS sequence"/>
</dbReference>